<evidence type="ECO:0000313" key="3">
    <source>
        <dbReference type="Proteomes" id="UP000886523"/>
    </source>
</evidence>
<proteinExistence type="predicted"/>
<reference evidence="2" key="1">
    <citation type="journal article" date="2020" name="Nat. Commun.">
        <title>Large-scale genome sequencing of mycorrhizal fungi provides insights into the early evolution of symbiotic traits.</title>
        <authorList>
            <person name="Miyauchi S."/>
            <person name="Kiss E."/>
            <person name="Kuo A."/>
            <person name="Drula E."/>
            <person name="Kohler A."/>
            <person name="Sanchez-Garcia M."/>
            <person name="Morin E."/>
            <person name="Andreopoulos B."/>
            <person name="Barry K.W."/>
            <person name="Bonito G."/>
            <person name="Buee M."/>
            <person name="Carver A."/>
            <person name="Chen C."/>
            <person name="Cichocki N."/>
            <person name="Clum A."/>
            <person name="Culley D."/>
            <person name="Crous P.W."/>
            <person name="Fauchery L."/>
            <person name="Girlanda M."/>
            <person name="Hayes R.D."/>
            <person name="Keri Z."/>
            <person name="LaButti K."/>
            <person name="Lipzen A."/>
            <person name="Lombard V."/>
            <person name="Magnuson J."/>
            <person name="Maillard F."/>
            <person name="Murat C."/>
            <person name="Nolan M."/>
            <person name="Ohm R.A."/>
            <person name="Pangilinan J."/>
            <person name="Pereira M.F."/>
            <person name="Perotto S."/>
            <person name="Peter M."/>
            <person name="Pfister S."/>
            <person name="Riley R."/>
            <person name="Sitrit Y."/>
            <person name="Stielow J.B."/>
            <person name="Szollosi G."/>
            <person name="Zifcakova L."/>
            <person name="Stursova M."/>
            <person name="Spatafora J.W."/>
            <person name="Tedersoo L."/>
            <person name="Vaario L.M."/>
            <person name="Yamada A."/>
            <person name="Yan M."/>
            <person name="Wang P."/>
            <person name="Xu J."/>
            <person name="Bruns T."/>
            <person name="Baldrian P."/>
            <person name="Vilgalys R."/>
            <person name="Dunand C."/>
            <person name="Henrissat B."/>
            <person name="Grigoriev I.V."/>
            <person name="Hibbett D."/>
            <person name="Nagy L.G."/>
            <person name="Martin F.M."/>
        </authorList>
    </citation>
    <scope>NUCLEOTIDE SEQUENCE</scope>
    <source>
        <strain evidence="2">UP504</strain>
    </source>
</reference>
<dbReference type="GO" id="GO:0003690">
    <property type="term" value="F:double-stranded DNA binding"/>
    <property type="evidence" value="ECO:0007669"/>
    <property type="project" value="TreeGrafter"/>
</dbReference>
<dbReference type="Gene3D" id="3.40.50.300">
    <property type="entry name" value="P-loop containing nucleotide triphosphate hydrolases"/>
    <property type="match status" value="1"/>
</dbReference>
<dbReference type="Proteomes" id="UP000886523">
    <property type="component" value="Unassembled WGS sequence"/>
</dbReference>
<dbReference type="GO" id="GO:0046403">
    <property type="term" value="F:polynucleotide 3'-phosphatase activity"/>
    <property type="evidence" value="ECO:0007669"/>
    <property type="project" value="TreeGrafter"/>
</dbReference>
<accession>A0A9P6DWH6</accession>
<keyword evidence="3" id="KW-1185">Reference proteome</keyword>
<dbReference type="SUPFAM" id="SSF56784">
    <property type="entry name" value="HAD-like"/>
    <property type="match status" value="1"/>
</dbReference>
<gene>
    <name evidence="2" type="ORF">BS47DRAFT_1315489</name>
</gene>
<dbReference type="InterPro" id="IPR006549">
    <property type="entry name" value="HAD-SF_hydro_IIIA"/>
</dbReference>
<dbReference type="Pfam" id="PF13671">
    <property type="entry name" value="AAA_33"/>
    <property type="match status" value="1"/>
</dbReference>
<dbReference type="Pfam" id="PF08645">
    <property type="entry name" value="PNK3P"/>
    <property type="match status" value="1"/>
</dbReference>
<dbReference type="InterPro" id="IPR013954">
    <property type="entry name" value="PNK3P"/>
</dbReference>
<dbReference type="PANTHER" id="PTHR12083">
    <property type="entry name" value="BIFUNCTIONAL POLYNUCLEOTIDE PHOSPHATASE/KINASE"/>
    <property type="match status" value="1"/>
</dbReference>
<feature type="compositionally biased region" description="Low complexity" evidence="1">
    <location>
        <begin position="1"/>
        <end position="10"/>
    </location>
</feature>
<dbReference type="PANTHER" id="PTHR12083:SF9">
    <property type="entry name" value="BIFUNCTIONAL POLYNUCLEOTIDE PHOSPHATASE_KINASE"/>
    <property type="match status" value="1"/>
</dbReference>
<feature type="region of interest" description="Disordered" evidence="1">
    <location>
        <begin position="1"/>
        <end position="24"/>
    </location>
</feature>
<evidence type="ECO:0008006" key="4">
    <source>
        <dbReference type="Google" id="ProtNLM"/>
    </source>
</evidence>
<dbReference type="OrthoDB" id="19045at2759"/>
<organism evidence="2 3">
    <name type="scientific">Hydnum rufescens UP504</name>
    <dbReference type="NCBI Taxonomy" id="1448309"/>
    <lineage>
        <taxon>Eukaryota</taxon>
        <taxon>Fungi</taxon>
        <taxon>Dikarya</taxon>
        <taxon>Basidiomycota</taxon>
        <taxon>Agaricomycotina</taxon>
        <taxon>Agaricomycetes</taxon>
        <taxon>Cantharellales</taxon>
        <taxon>Hydnaceae</taxon>
        <taxon>Hydnum</taxon>
    </lineage>
</organism>
<dbReference type="InterPro" id="IPR036412">
    <property type="entry name" value="HAD-like_sf"/>
</dbReference>
<name>A0A9P6DWH6_9AGAM</name>
<dbReference type="NCBIfam" id="TIGR01662">
    <property type="entry name" value="HAD-SF-IIIA"/>
    <property type="match status" value="1"/>
</dbReference>
<dbReference type="InterPro" id="IPR023214">
    <property type="entry name" value="HAD_sf"/>
</dbReference>
<dbReference type="SUPFAM" id="SSF52540">
    <property type="entry name" value="P-loop containing nucleoside triphosphate hydrolases"/>
    <property type="match status" value="1"/>
</dbReference>
<dbReference type="Gene3D" id="3.40.50.1000">
    <property type="entry name" value="HAD superfamily/HAD-like"/>
    <property type="match status" value="1"/>
</dbReference>
<comment type="caution">
    <text evidence="2">The sequence shown here is derived from an EMBL/GenBank/DDBJ whole genome shotgun (WGS) entry which is preliminary data.</text>
</comment>
<dbReference type="AlphaFoldDB" id="A0A9P6DWH6"/>
<protein>
    <recommendedName>
        <fullName evidence="4">PNK3P-domain-containing protein</fullName>
    </recommendedName>
</protein>
<dbReference type="NCBIfam" id="TIGR01664">
    <property type="entry name" value="DNA-3'-Pase"/>
    <property type="match status" value="1"/>
</dbReference>
<evidence type="ECO:0000256" key="1">
    <source>
        <dbReference type="SAM" id="MobiDB-lite"/>
    </source>
</evidence>
<dbReference type="GO" id="GO:0006281">
    <property type="term" value="P:DNA repair"/>
    <property type="evidence" value="ECO:0007669"/>
    <property type="project" value="TreeGrafter"/>
</dbReference>
<dbReference type="GO" id="GO:0046404">
    <property type="term" value="F:ATP-dependent polydeoxyribonucleotide 5'-hydroxyl-kinase activity"/>
    <property type="evidence" value="ECO:0007669"/>
    <property type="project" value="TreeGrafter"/>
</dbReference>
<sequence length="452" mass="50822">MSASSSPKASGSRKRKGEDMAAASSKASKLYPLFTHSASKQSLRWLGPIDGTCLHGLNGEPKSLSKVAMFDLDGTLIRPQGGRKHPQDSNDWEWWHSRVKAKLNDVIKDGFSVILVSNQGGFSRKNAERKMTQWKLKISQIAAQLPEVPFRVFAAGQYDFYRKPLPGTWKALERLFGDDNVEIDKYSSFFVGDAAGRDADHSCVDRFYAMNIGVKFYTPEEYFLGEAPQPYTPPAFDPSTHLSQGAPLYTPTDTPLVPFMKNASSCPSEIVLFVGSPSSGKTTFYRKHFAPHGYKHVNQDTLRTLGKCLKVVRDCIEGGSLCVVDNTNRDQNTRKEYISLARRLKVPIRCIYFSISNELAMHNNIYRAYLAPPSSPGEVRFLFEHSLRVTHINFGLQKRRSYLPSGAFFSFQKSFEAPDTNEGFAEVKTVQWVFQGTEEEKALWTMRTAGFD</sequence>
<dbReference type="InterPro" id="IPR027417">
    <property type="entry name" value="P-loop_NTPase"/>
</dbReference>
<evidence type="ECO:0000313" key="2">
    <source>
        <dbReference type="EMBL" id="KAF9516397.1"/>
    </source>
</evidence>
<dbReference type="InterPro" id="IPR006551">
    <property type="entry name" value="Polynucleotide_phosphatase"/>
</dbReference>
<dbReference type="EMBL" id="MU128940">
    <property type="protein sequence ID" value="KAF9516397.1"/>
    <property type="molecule type" value="Genomic_DNA"/>
</dbReference>